<keyword evidence="3" id="KW-0804">Transcription</keyword>
<dbReference type="InterPro" id="IPR050679">
    <property type="entry name" value="Bact_HTH_transcr_reg"/>
</dbReference>
<dbReference type="GO" id="GO:0045892">
    <property type="term" value="P:negative regulation of DNA-templated transcription"/>
    <property type="evidence" value="ECO:0007669"/>
    <property type="project" value="TreeGrafter"/>
</dbReference>
<dbReference type="RefSeq" id="WP_093925061.1">
    <property type="nucleotide sequence ID" value="NZ_FOMW01000015.1"/>
</dbReference>
<dbReference type="GO" id="GO:0003677">
    <property type="term" value="F:DNA binding"/>
    <property type="evidence" value="ECO:0007669"/>
    <property type="project" value="UniProtKB-KW"/>
</dbReference>
<dbReference type="Pfam" id="PF00392">
    <property type="entry name" value="GntR"/>
    <property type="match status" value="1"/>
</dbReference>
<dbReference type="SUPFAM" id="SSF64288">
    <property type="entry name" value="Chorismate lyase-like"/>
    <property type="match status" value="1"/>
</dbReference>
<dbReference type="Gene3D" id="1.10.10.10">
    <property type="entry name" value="Winged helix-like DNA-binding domain superfamily/Winged helix DNA-binding domain"/>
    <property type="match status" value="1"/>
</dbReference>
<dbReference type="InterPro" id="IPR036390">
    <property type="entry name" value="WH_DNA-bd_sf"/>
</dbReference>
<keyword evidence="2" id="KW-0238">DNA-binding</keyword>
<evidence type="ECO:0000259" key="4">
    <source>
        <dbReference type="PROSITE" id="PS50949"/>
    </source>
</evidence>
<dbReference type="OrthoDB" id="8114900at2"/>
<evidence type="ECO:0000256" key="2">
    <source>
        <dbReference type="ARBA" id="ARBA00023125"/>
    </source>
</evidence>
<dbReference type="STRING" id="74348.SAMN04488523_11523"/>
<dbReference type="InterPro" id="IPR000524">
    <property type="entry name" value="Tscrpt_reg_HTH_GntR"/>
</dbReference>
<gene>
    <name evidence="5" type="ORF">SAMN04488523_11523</name>
</gene>
<organism evidence="5 6">
    <name type="scientific">Sulfitobacter brevis</name>
    <dbReference type="NCBI Taxonomy" id="74348"/>
    <lineage>
        <taxon>Bacteria</taxon>
        <taxon>Pseudomonadati</taxon>
        <taxon>Pseudomonadota</taxon>
        <taxon>Alphaproteobacteria</taxon>
        <taxon>Rhodobacterales</taxon>
        <taxon>Roseobacteraceae</taxon>
        <taxon>Sulfitobacter</taxon>
    </lineage>
</organism>
<accession>A0A1I2FBI3</accession>
<dbReference type="AlphaFoldDB" id="A0A1I2FBI3"/>
<dbReference type="SMART" id="SM00345">
    <property type="entry name" value="HTH_GNTR"/>
    <property type="match status" value="1"/>
</dbReference>
<keyword evidence="1" id="KW-0805">Transcription regulation</keyword>
<sequence length="262" mass="29031">MSDETAKLSLAPLAVQWEAAADTGVKYIRLAKAFAACIHSGAFMPGGHLPKETEICAALPVGLSTVQKALGKLVDEGLIVRRRKLGSFIADRNHQVPEVHVYRFRDPATGAEMMPFTRVVRVQRVLAAEYGALLTEFEAEEVMRIDRLVWVVGASPAYSSFYMRCEHHVAEGGASADTFHGASYHRLLWESFGMRTATVRHSASADLLSRHACEQLDLAAPHVGMIWDAKEFDRDGQLLIIQRFELPRGHRPMELVEGKHGT</sequence>
<evidence type="ECO:0000313" key="5">
    <source>
        <dbReference type="EMBL" id="SFF01906.1"/>
    </source>
</evidence>
<feature type="domain" description="HTH gntR-type" evidence="4">
    <location>
        <begin position="24"/>
        <end position="92"/>
    </location>
</feature>
<proteinExistence type="predicted"/>
<name>A0A1I2FBI3_9RHOB</name>
<dbReference type="InterPro" id="IPR028978">
    <property type="entry name" value="Chorismate_lyase_/UTRA_dom_sf"/>
</dbReference>
<dbReference type="Gene3D" id="3.40.1410.10">
    <property type="entry name" value="Chorismate lyase-like"/>
    <property type="match status" value="1"/>
</dbReference>
<dbReference type="InterPro" id="IPR036388">
    <property type="entry name" value="WH-like_DNA-bd_sf"/>
</dbReference>
<dbReference type="CDD" id="cd07377">
    <property type="entry name" value="WHTH_GntR"/>
    <property type="match status" value="1"/>
</dbReference>
<dbReference type="Proteomes" id="UP000198977">
    <property type="component" value="Unassembled WGS sequence"/>
</dbReference>
<dbReference type="SUPFAM" id="SSF46785">
    <property type="entry name" value="Winged helix' DNA-binding domain"/>
    <property type="match status" value="1"/>
</dbReference>
<evidence type="ECO:0000256" key="1">
    <source>
        <dbReference type="ARBA" id="ARBA00023015"/>
    </source>
</evidence>
<dbReference type="EMBL" id="FOMW01000015">
    <property type="protein sequence ID" value="SFF01906.1"/>
    <property type="molecule type" value="Genomic_DNA"/>
</dbReference>
<dbReference type="PANTHER" id="PTHR44846:SF1">
    <property type="entry name" value="MANNOSYL-D-GLYCERATE TRANSPORT_METABOLISM SYSTEM REPRESSOR MNGR-RELATED"/>
    <property type="match status" value="1"/>
</dbReference>
<protein>
    <submittedName>
        <fullName evidence="5">Transcriptional regulator, GntR family</fullName>
    </submittedName>
</protein>
<dbReference type="PANTHER" id="PTHR44846">
    <property type="entry name" value="MANNOSYL-D-GLYCERATE TRANSPORT/METABOLISM SYSTEM REPRESSOR MNGR-RELATED"/>
    <property type="match status" value="1"/>
</dbReference>
<evidence type="ECO:0000313" key="6">
    <source>
        <dbReference type="Proteomes" id="UP000198977"/>
    </source>
</evidence>
<reference evidence="5 6" key="1">
    <citation type="submission" date="2016-10" db="EMBL/GenBank/DDBJ databases">
        <authorList>
            <person name="de Groot N.N."/>
        </authorList>
    </citation>
    <scope>NUCLEOTIDE SEQUENCE [LARGE SCALE GENOMIC DNA]</scope>
    <source>
        <strain evidence="5 6">DSM 11443</strain>
    </source>
</reference>
<dbReference type="PROSITE" id="PS50949">
    <property type="entry name" value="HTH_GNTR"/>
    <property type="match status" value="1"/>
</dbReference>
<evidence type="ECO:0000256" key="3">
    <source>
        <dbReference type="ARBA" id="ARBA00023163"/>
    </source>
</evidence>
<dbReference type="GO" id="GO:0003700">
    <property type="term" value="F:DNA-binding transcription factor activity"/>
    <property type="evidence" value="ECO:0007669"/>
    <property type="project" value="InterPro"/>
</dbReference>
<keyword evidence="6" id="KW-1185">Reference proteome</keyword>